<evidence type="ECO:0000313" key="11">
    <source>
        <dbReference type="Proteomes" id="UP000789524"/>
    </source>
</evidence>
<keyword evidence="5 9" id="KW-0547">Nucleotide-binding</keyword>
<evidence type="ECO:0000256" key="6">
    <source>
        <dbReference type="ARBA" id="ARBA00022777"/>
    </source>
</evidence>
<comment type="function">
    <text evidence="9">Phosphorylates Ins(1,3,4,5,6)P5 at position 2 to form Ins(1,2,3,4,5,6)P6 (InsP6 or phytate).</text>
</comment>
<evidence type="ECO:0000256" key="4">
    <source>
        <dbReference type="ARBA" id="ARBA00022679"/>
    </source>
</evidence>
<dbReference type="OrthoDB" id="245150at2759"/>
<keyword evidence="7 9" id="KW-0067">ATP-binding</keyword>
<sequence length="532" mass="61201">MSSLGKNWKYINEGNVHIVLHILNSDCVIRLIKEDDRSHTDYSVVRNSVNFVNRVMIPLLFENYNYQEEVITINPDEIATLSNTLKLLRPKHRQIKNIISQYAIRAPNLALIDYEFDNYCVEIKPKEGFMSKKFIKYAKCYFCLKQYIKLNENQISKISNYCPLDLFSGNKIRIKKALKSLIENPQNNFKLFKNGMVIYNEQSNVQVFEHLIAQMPFLENVNNFLDLIIEILLSEGNSDIILHKSTYDMISESTLGCVEERNPYTNSLLNKLLGVQKLSKNFDNCYPEPSDSYEYVSFILNMLNDEHLDLSNTTDRESFLSHIDSSHLALISAVAKDCSIMITFTNKSHENLPTIRIGDETIAYKMSITDLEPKIQPNSETRSKQLQAWQELISEYMKATKQSTIDVRESQNSPLFNNTAIDRRLSPEGVLTVLEDMAKSGKAAPIDKSKNVWEVYWHSLDEWGNMIYNWASSNGLNNTVCTLYELREGDNTVGEEFHGLDMNILIKALKALSSNGKCELIEFDDNQGVKFF</sequence>
<dbReference type="InterPro" id="IPR009286">
    <property type="entry name" value="Ins_P5_2-kin"/>
</dbReference>
<evidence type="ECO:0000313" key="10">
    <source>
        <dbReference type="EMBL" id="CAG9580917.1"/>
    </source>
</evidence>
<dbReference type="Pfam" id="PF05871">
    <property type="entry name" value="ESCRT-II"/>
    <property type="match status" value="1"/>
</dbReference>
<keyword evidence="11" id="KW-1185">Reference proteome</keyword>
<evidence type="ECO:0000256" key="2">
    <source>
        <dbReference type="ARBA" id="ARBA00009674"/>
    </source>
</evidence>
<accession>A0A8J2VVT3</accession>
<gene>
    <name evidence="10" type="ORF">DCHRY22_LOCUS13680</name>
</gene>
<dbReference type="GO" id="GO:0000814">
    <property type="term" value="C:ESCRT II complex"/>
    <property type="evidence" value="ECO:0007669"/>
    <property type="project" value="InterPro"/>
</dbReference>
<dbReference type="FunFam" id="1.10.10.10:FF:000141">
    <property type="entry name" value="vacuolar protein-sorting-associated protein 25"/>
    <property type="match status" value="1"/>
</dbReference>
<comment type="domain">
    <text evidence="9">The EXKPK motif is conserved in inositol-pentakisphosphate 2-kinases of both family 1 and 2.</text>
</comment>
<comment type="catalytic activity">
    <reaction evidence="9">
        <text>1D-myo-inositol 1,3,4,5,6-pentakisphosphate + ATP = 1D-myo-inositol hexakisphosphate + ADP + H(+)</text>
        <dbReference type="Rhea" id="RHEA:20313"/>
        <dbReference type="ChEBI" id="CHEBI:15378"/>
        <dbReference type="ChEBI" id="CHEBI:30616"/>
        <dbReference type="ChEBI" id="CHEBI:57733"/>
        <dbReference type="ChEBI" id="CHEBI:58130"/>
        <dbReference type="ChEBI" id="CHEBI:456216"/>
        <dbReference type="EC" id="2.7.1.158"/>
    </reaction>
</comment>
<dbReference type="GO" id="GO:0032958">
    <property type="term" value="P:inositol phosphate biosynthetic process"/>
    <property type="evidence" value="ECO:0007669"/>
    <property type="project" value="TreeGrafter"/>
</dbReference>
<evidence type="ECO:0000256" key="7">
    <source>
        <dbReference type="ARBA" id="ARBA00022840"/>
    </source>
</evidence>
<dbReference type="EMBL" id="CAKASE010000080">
    <property type="protein sequence ID" value="CAG9580917.1"/>
    <property type="molecule type" value="Genomic_DNA"/>
</dbReference>
<evidence type="ECO:0000256" key="3">
    <source>
        <dbReference type="ARBA" id="ARBA00022448"/>
    </source>
</evidence>
<evidence type="ECO:0000256" key="5">
    <source>
        <dbReference type="ARBA" id="ARBA00022741"/>
    </source>
</evidence>
<dbReference type="InterPro" id="IPR043001">
    <property type="entry name" value="IP5_2-K_N_lobe"/>
</dbReference>
<keyword evidence="4 9" id="KW-0808">Transferase</keyword>
<dbReference type="EC" id="2.7.1.158" evidence="9"/>
<dbReference type="Gene3D" id="3.30.200.110">
    <property type="entry name" value="Inositol-pentakisphosphate 2-kinase, N-lobe"/>
    <property type="match status" value="1"/>
</dbReference>
<evidence type="ECO:0000256" key="1">
    <source>
        <dbReference type="ARBA" id="ARBA00007229"/>
    </source>
</evidence>
<dbReference type="GO" id="GO:0005524">
    <property type="term" value="F:ATP binding"/>
    <property type="evidence" value="ECO:0007669"/>
    <property type="project" value="UniProtKB-KW"/>
</dbReference>
<comment type="caution">
    <text evidence="10">The sequence shown here is derived from an EMBL/GenBank/DDBJ whole genome shotgun (WGS) entry which is preliminary data.</text>
</comment>
<proteinExistence type="inferred from homology"/>
<dbReference type="PANTHER" id="PTHR14456:SF2">
    <property type="entry name" value="INOSITOL-PENTAKISPHOSPHATE 2-KINASE"/>
    <property type="match status" value="1"/>
</dbReference>
<organism evidence="10 11">
    <name type="scientific">Danaus chrysippus</name>
    <name type="common">African queen</name>
    <dbReference type="NCBI Taxonomy" id="151541"/>
    <lineage>
        <taxon>Eukaryota</taxon>
        <taxon>Metazoa</taxon>
        <taxon>Ecdysozoa</taxon>
        <taxon>Arthropoda</taxon>
        <taxon>Hexapoda</taxon>
        <taxon>Insecta</taxon>
        <taxon>Pterygota</taxon>
        <taxon>Neoptera</taxon>
        <taxon>Endopterygota</taxon>
        <taxon>Lepidoptera</taxon>
        <taxon>Glossata</taxon>
        <taxon>Ditrysia</taxon>
        <taxon>Papilionoidea</taxon>
        <taxon>Nymphalidae</taxon>
        <taxon>Danainae</taxon>
        <taxon>Danaini</taxon>
        <taxon>Danaina</taxon>
        <taxon>Danaus</taxon>
        <taxon>Anosia</taxon>
    </lineage>
</organism>
<dbReference type="GO" id="GO:0016236">
    <property type="term" value="P:macroautophagy"/>
    <property type="evidence" value="ECO:0007669"/>
    <property type="project" value="UniProtKB-ARBA"/>
</dbReference>
<dbReference type="GO" id="GO:0015031">
    <property type="term" value="P:protein transport"/>
    <property type="evidence" value="ECO:0007669"/>
    <property type="project" value="UniProtKB-KW"/>
</dbReference>
<dbReference type="Pfam" id="PF06090">
    <property type="entry name" value="Ins_P5_2-kin"/>
    <property type="match status" value="1"/>
</dbReference>
<keyword evidence="3" id="KW-0813">Transport</keyword>
<dbReference type="AlphaFoldDB" id="A0A8J2VVT3"/>
<comment type="similarity">
    <text evidence="1">Belongs to the IPK1 type 2 family.</text>
</comment>
<evidence type="ECO:0000256" key="8">
    <source>
        <dbReference type="ARBA" id="ARBA00022927"/>
    </source>
</evidence>
<evidence type="ECO:0000256" key="9">
    <source>
        <dbReference type="RuleBase" id="RU364126"/>
    </source>
</evidence>
<dbReference type="InterPro" id="IPR036388">
    <property type="entry name" value="WH-like_DNA-bd_sf"/>
</dbReference>
<protein>
    <recommendedName>
        <fullName evidence="9">Inositol-pentakisphosphate 2-kinase</fullName>
        <ecNumber evidence="9">2.7.1.158</ecNumber>
    </recommendedName>
</protein>
<dbReference type="Proteomes" id="UP000789524">
    <property type="component" value="Unassembled WGS sequence"/>
</dbReference>
<dbReference type="Gene3D" id="1.10.10.570">
    <property type="entry name" value="Winged helix' DNA-binding domain. Chain C. Domain 1"/>
    <property type="match status" value="1"/>
</dbReference>
<dbReference type="InterPro" id="IPR008570">
    <property type="entry name" value="ESCRT-II_cplx_Vps25-sub"/>
</dbReference>
<keyword evidence="8" id="KW-0653">Protein transport</keyword>
<dbReference type="InterPro" id="IPR014041">
    <property type="entry name" value="ESCRT-II_cplx_Vps25-sub_N"/>
</dbReference>
<dbReference type="GO" id="GO:0035299">
    <property type="term" value="F:inositol-1,3,4,5,6-pentakisphosphate 2-kinase activity"/>
    <property type="evidence" value="ECO:0007669"/>
    <property type="project" value="UniProtKB-EC"/>
</dbReference>
<reference evidence="10" key="1">
    <citation type="submission" date="2021-09" db="EMBL/GenBank/DDBJ databases">
        <authorList>
            <person name="Martin H S."/>
        </authorList>
    </citation>
    <scope>NUCLEOTIDE SEQUENCE</scope>
</reference>
<dbReference type="GO" id="GO:0005634">
    <property type="term" value="C:nucleus"/>
    <property type="evidence" value="ECO:0007669"/>
    <property type="project" value="TreeGrafter"/>
</dbReference>
<name>A0A8J2VVT3_9NEOP</name>
<comment type="similarity">
    <text evidence="2">Belongs to the VPS25 family.</text>
</comment>
<keyword evidence="6 9" id="KW-0418">Kinase</keyword>
<dbReference type="SUPFAM" id="SSF46785">
    <property type="entry name" value="Winged helix' DNA-binding domain"/>
    <property type="match status" value="2"/>
</dbReference>
<dbReference type="PANTHER" id="PTHR14456">
    <property type="entry name" value="INOSITOL POLYPHOSPHATE KINASE 1"/>
    <property type="match status" value="1"/>
</dbReference>
<dbReference type="Gene3D" id="1.10.10.10">
    <property type="entry name" value="Winged helix-like DNA-binding domain superfamily/Winged helix DNA-binding domain"/>
    <property type="match status" value="1"/>
</dbReference>
<dbReference type="InterPro" id="IPR036390">
    <property type="entry name" value="WH_DNA-bd_sf"/>
</dbReference>
<dbReference type="GO" id="GO:0071985">
    <property type="term" value="P:multivesicular body sorting pathway"/>
    <property type="evidence" value="ECO:0007669"/>
    <property type="project" value="InterPro"/>
</dbReference>